<comment type="caution">
    <text evidence="1">The sequence shown here is derived from an EMBL/GenBank/DDBJ whole genome shotgun (WGS) entry which is preliminary data.</text>
</comment>
<keyword evidence="2" id="KW-1185">Reference proteome</keyword>
<reference evidence="1 2" key="1">
    <citation type="journal article" date="2023" name="Proc. Natl. Acad. Sci. U.S.A.">
        <title>A global phylogenomic analysis of the shiitake genus Lentinula.</title>
        <authorList>
            <person name="Sierra-Patev S."/>
            <person name="Min B."/>
            <person name="Naranjo-Ortiz M."/>
            <person name="Looney B."/>
            <person name="Konkel Z."/>
            <person name="Slot J.C."/>
            <person name="Sakamoto Y."/>
            <person name="Steenwyk J.L."/>
            <person name="Rokas A."/>
            <person name="Carro J."/>
            <person name="Camarero S."/>
            <person name="Ferreira P."/>
            <person name="Molpeceres G."/>
            <person name="Ruiz-Duenas F.J."/>
            <person name="Serrano A."/>
            <person name="Henrissat B."/>
            <person name="Drula E."/>
            <person name="Hughes K.W."/>
            <person name="Mata J.L."/>
            <person name="Ishikawa N.K."/>
            <person name="Vargas-Isla R."/>
            <person name="Ushijima S."/>
            <person name="Smith C.A."/>
            <person name="Donoghue J."/>
            <person name="Ahrendt S."/>
            <person name="Andreopoulos W."/>
            <person name="He G."/>
            <person name="LaButti K."/>
            <person name="Lipzen A."/>
            <person name="Ng V."/>
            <person name="Riley R."/>
            <person name="Sandor L."/>
            <person name="Barry K."/>
            <person name="Martinez A.T."/>
            <person name="Xiao Y."/>
            <person name="Gibbons J.G."/>
            <person name="Terashima K."/>
            <person name="Grigoriev I.V."/>
            <person name="Hibbett D."/>
        </authorList>
    </citation>
    <scope>NUCLEOTIDE SEQUENCE [LARGE SCALE GENOMIC DNA]</scope>
    <source>
        <strain evidence="1 2">TFB7810</strain>
    </source>
</reference>
<dbReference type="AlphaFoldDB" id="A0A9W8NT19"/>
<dbReference type="EMBL" id="JANVFU010000015">
    <property type="protein sequence ID" value="KAJ3740255.1"/>
    <property type="molecule type" value="Genomic_DNA"/>
</dbReference>
<sequence length="338" mass="37829">MVAADHPIALQDMQGQLHWMRWNAIPPQNGTLKRNQSVALTHPAGHREGATGEIDPIDALNGLYYAFSSNLLVSQISEYQARRSSFCFSQSSQVTSGINMRLLPSITSYHILRLSVYLLSAASLSIVVVANPIPISSQANSDVRLKLAWRIPGQEQFQSSRSGRGFTAKDRFSLFITGHAFVAGLEPQVVSQDSTNARHIQILPVAVPRTGSGKIDLKDFSAKPLIAHFVFEEFFWEHYNVIRDVDKLRTRTNSLLEEKAKGFKDFTIGDPNFQHPIVIEDDLDWINTVFLYFTLINQPGGDVPVLDAKQLGGWIAMFTKMTDLRSLHRKSLKPKALQ</sequence>
<evidence type="ECO:0000313" key="2">
    <source>
        <dbReference type="Proteomes" id="UP001142393"/>
    </source>
</evidence>
<evidence type="ECO:0000313" key="1">
    <source>
        <dbReference type="EMBL" id="KAJ3740255.1"/>
    </source>
</evidence>
<organism evidence="1 2">
    <name type="scientific">Lentinula detonsa</name>
    <dbReference type="NCBI Taxonomy" id="2804962"/>
    <lineage>
        <taxon>Eukaryota</taxon>
        <taxon>Fungi</taxon>
        <taxon>Dikarya</taxon>
        <taxon>Basidiomycota</taxon>
        <taxon>Agaricomycotina</taxon>
        <taxon>Agaricomycetes</taxon>
        <taxon>Agaricomycetidae</taxon>
        <taxon>Agaricales</taxon>
        <taxon>Marasmiineae</taxon>
        <taxon>Omphalotaceae</taxon>
        <taxon>Lentinula</taxon>
    </lineage>
</organism>
<accession>A0A9W8NT19</accession>
<name>A0A9W8NT19_9AGAR</name>
<dbReference type="Proteomes" id="UP001142393">
    <property type="component" value="Unassembled WGS sequence"/>
</dbReference>
<gene>
    <name evidence="1" type="ORF">DFH05DRAFT_1511043</name>
</gene>
<protein>
    <submittedName>
        <fullName evidence="1">Uncharacterized protein</fullName>
    </submittedName>
</protein>
<proteinExistence type="predicted"/>